<reference evidence="3 4" key="1">
    <citation type="submission" date="2024-09" db="EMBL/GenBank/DDBJ databases">
        <authorList>
            <person name="Pan X."/>
        </authorList>
    </citation>
    <scope>NUCLEOTIDE SEQUENCE [LARGE SCALE GENOMIC DNA]</scope>
    <source>
        <strain evidence="3 4">B2969</strain>
    </source>
</reference>
<sequence>MSNSGSQVDIDASTGNPGNPAKSEDPGPSGRAPAASAEQPAPQPCEATPVGCRGNYTVVSIPEVTLADLASFRPAAPTLTGEPTGFGVVGMPANLVAAASEQQMPGRIFDFDVVVRFVPVAFDFEYGDGSSARTTTGGASWSQLGLAQFTPTATSHVYRGRGTYPVSVTVRYAASVDFGAGWRPVAGFVSATTGGYDVRVVEVQTALVARTCDEAPSGPGC</sequence>
<dbReference type="PROSITE" id="PS50093">
    <property type="entry name" value="PKD"/>
    <property type="match status" value="1"/>
</dbReference>
<dbReference type="InterPro" id="IPR000601">
    <property type="entry name" value="PKD_dom"/>
</dbReference>
<dbReference type="Gene3D" id="2.60.40.10">
    <property type="entry name" value="Immunoglobulins"/>
    <property type="match status" value="1"/>
</dbReference>
<dbReference type="Proteomes" id="UP001610861">
    <property type="component" value="Unassembled WGS sequence"/>
</dbReference>
<keyword evidence="4" id="KW-1185">Reference proteome</keyword>
<name>A0ABW7QBV6_9MICO</name>
<comment type="caution">
    <text evidence="3">The sequence shown here is derived from an EMBL/GenBank/DDBJ whole genome shotgun (WGS) entry which is preliminary data.</text>
</comment>
<organism evidence="3 4">
    <name type="scientific">Microbacterium alkaliflavum</name>
    <dbReference type="NCBI Taxonomy" id="3248839"/>
    <lineage>
        <taxon>Bacteria</taxon>
        <taxon>Bacillati</taxon>
        <taxon>Actinomycetota</taxon>
        <taxon>Actinomycetes</taxon>
        <taxon>Micrococcales</taxon>
        <taxon>Microbacteriaceae</taxon>
        <taxon>Microbacterium</taxon>
    </lineage>
</organism>
<feature type="compositionally biased region" description="Low complexity" evidence="1">
    <location>
        <begin position="26"/>
        <end position="48"/>
    </location>
</feature>
<protein>
    <recommendedName>
        <fullName evidence="2">PKD domain-containing protein</fullName>
    </recommendedName>
</protein>
<evidence type="ECO:0000256" key="1">
    <source>
        <dbReference type="SAM" id="MobiDB-lite"/>
    </source>
</evidence>
<feature type="domain" description="PKD" evidence="2">
    <location>
        <begin position="119"/>
        <end position="170"/>
    </location>
</feature>
<proteinExistence type="predicted"/>
<evidence type="ECO:0000313" key="4">
    <source>
        <dbReference type="Proteomes" id="UP001610861"/>
    </source>
</evidence>
<dbReference type="InterPro" id="IPR013783">
    <property type="entry name" value="Ig-like_fold"/>
</dbReference>
<dbReference type="EMBL" id="JBIQWL010000009">
    <property type="protein sequence ID" value="MFH8252384.1"/>
    <property type="molecule type" value="Genomic_DNA"/>
</dbReference>
<feature type="region of interest" description="Disordered" evidence="1">
    <location>
        <begin position="1"/>
        <end position="48"/>
    </location>
</feature>
<dbReference type="RefSeq" id="WP_397557814.1">
    <property type="nucleotide sequence ID" value="NZ_JBIQWL010000009.1"/>
</dbReference>
<gene>
    <name evidence="3" type="ORF">ACH3VR_18605</name>
</gene>
<feature type="compositionally biased region" description="Polar residues" evidence="1">
    <location>
        <begin position="1"/>
        <end position="17"/>
    </location>
</feature>
<accession>A0ABW7QBV6</accession>
<evidence type="ECO:0000313" key="3">
    <source>
        <dbReference type="EMBL" id="MFH8252384.1"/>
    </source>
</evidence>
<evidence type="ECO:0000259" key="2">
    <source>
        <dbReference type="PROSITE" id="PS50093"/>
    </source>
</evidence>